<keyword evidence="1" id="KW-1133">Transmembrane helix</keyword>
<keyword evidence="1" id="KW-0472">Membrane</keyword>
<evidence type="ECO:0000256" key="1">
    <source>
        <dbReference type="SAM" id="Phobius"/>
    </source>
</evidence>
<dbReference type="EMBL" id="FXBL01000004">
    <property type="protein sequence ID" value="SMH34392.1"/>
    <property type="molecule type" value="Genomic_DNA"/>
</dbReference>
<gene>
    <name evidence="2" type="ORF">SAMN02982922_1503</name>
</gene>
<dbReference type="AlphaFoldDB" id="A0A1X7NBB6"/>
<proteinExistence type="predicted"/>
<dbReference type="RefSeq" id="WP_139832193.1">
    <property type="nucleotide sequence ID" value="NZ_FXBL01000004.1"/>
</dbReference>
<evidence type="ECO:0000313" key="2">
    <source>
        <dbReference type="EMBL" id="SMH34392.1"/>
    </source>
</evidence>
<feature type="transmembrane region" description="Helical" evidence="1">
    <location>
        <begin position="64"/>
        <end position="92"/>
    </location>
</feature>
<feature type="transmembrane region" description="Helical" evidence="1">
    <location>
        <begin position="35"/>
        <end position="52"/>
    </location>
</feature>
<dbReference type="Proteomes" id="UP000193083">
    <property type="component" value="Unassembled WGS sequence"/>
</dbReference>
<dbReference type="OrthoDB" id="8086433at2"/>
<organism evidence="2 3">
    <name type="scientific">Mesorhizobium australicum</name>
    <dbReference type="NCBI Taxonomy" id="536018"/>
    <lineage>
        <taxon>Bacteria</taxon>
        <taxon>Pseudomonadati</taxon>
        <taxon>Pseudomonadota</taxon>
        <taxon>Alphaproteobacteria</taxon>
        <taxon>Hyphomicrobiales</taxon>
        <taxon>Phyllobacteriaceae</taxon>
        <taxon>Mesorhizobium</taxon>
    </lineage>
</organism>
<accession>A0A1X7NBB6</accession>
<feature type="transmembrane region" description="Helical" evidence="1">
    <location>
        <begin position="6"/>
        <end position="23"/>
    </location>
</feature>
<sequence>MKRAFLFGLAAQLVIIGAVFLVFDDMMLPMTRSPVIGIAAIGLAVASAVFAWKAAPHPSWPVKIGMWIAGFLAIYLAIPFIELVVVLIIPLVSN</sequence>
<name>A0A1X7NBB6_9HYPH</name>
<evidence type="ECO:0000313" key="3">
    <source>
        <dbReference type="Proteomes" id="UP000193083"/>
    </source>
</evidence>
<reference evidence="2 3" key="1">
    <citation type="submission" date="2017-04" db="EMBL/GenBank/DDBJ databases">
        <authorList>
            <person name="Afonso C.L."/>
            <person name="Miller P.J."/>
            <person name="Scott M.A."/>
            <person name="Spackman E."/>
            <person name="Goraichik I."/>
            <person name="Dimitrov K.M."/>
            <person name="Suarez D.L."/>
            <person name="Swayne D.E."/>
        </authorList>
    </citation>
    <scope>NUCLEOTIDE SEQUENCE [LARGE SCALE GENOMIC DNA]</scope>
    <source>
        <strain evidence="2 3">B5P</strain>
    </source>
</reference>
<keyword evidence="3" id="KW-1185">Reference proteome</keyword>
<keyword evidence="1" id="KW-0812">Transmembrane</keyword>
<protein>
    <submittedName>
        <fullName evidence="2">Uncharacterized protein</fullName>
    </submittedName>
</protein>